<dbReference type="SUPFAM" id="SSF53448">
    <property type="entry name" value="Nucleotide-diphospho-sugar transferases"/>
    <property type="match status" value="1"/>
</dbReference>
<gene>
    <name evidence="5" type="ORF">H1Q58_12395</name>
</gene>
<organism evidence="5 6">
    <name type="scientific">Planococcus maritimus</name>
    <dbReference type="NCBI Taxonomy" id="192421"/>
    <lineage>
        <taxon>Bacteria</taxon>
        <taxon>Bacillati</taxon>
        <taxon>Bacillota</taxon>
        <taxon>Bacilli</taxon>
        <taxon>Bacillales</taxon>
        <taxon>Caryophanaceae</taxon>
        <taxon>Planococcus</taxon>
    </lineage>
</organism>
<keyword evidence="6" id="KW-1185">Reference proteome</keyword>
<dbReference type="PANTHER" id="PTHR43685">
    <property type="entry name" value="GLYCOSYLTRANSFERASE"/>
    <property type="match status" value="1"/>
</dbReference>
<dbReference type="KEGG" id="pdec:H1Q58_12395"/>
<keyword evidence="3 5" id="KW-0808">Transferase</keyword>
<dbReference type="Pfam" id="PF00535">
    <property type="entry name" value="Glycos_transf_2"/>
    <property type="match status" value="1"/>
</dbReference>
<dbReference type="AlphaFoldDB" id="A0A7D7RDT0"/>
<dbReference type="EMBL" id="CP059540">
    <property type="protein sequence ID" value="QMT16760.1"/>
    <property type="molecule type" value="Genomic_DNA"/>
</dbReference>
<evidence type="ECO:0000313" key="5">
    <source>
        <dbReference type="EMBL" id="QMT16760.1"/>
    </source>
</evidence>
<dbReference type="InterPro" id="IPR029044">
    <property type="entry name" value="Nucleotide-diphossugar_trans"/>
</dbReference>
<keyword evidence="2" id="KW-0328">Glycosyltransferase</keyword>
<feature type="domain" description="Glycosyltransferase 2-like" evidence="4">
    <location>
        <begin position="5"/>
        <end position="147"/>
    </location>
</feature>
<evidence type="ECO:0000256" key="1">
    <source>
        <dbReference type="ARBA" id="ARBA00006739"/>
    </source>
</evidence>
<reference evidence="5 6" key="1">
    <citation type="submission" date="2020-07" db="EMBL/GenBank/DDBJ databases">
        <title>Screening of a cold-adapted Planococcus bacterium producing protease in traditional shrimp paste and protease identification by genome sequencing.</title>
        <authorList>
            <person name="Gao R."/>
            <person name="Leng W."/>
            <person name="Chu Q."/>
            <person name="Wu X."/>
            <person name="Liu H."/>
            <person name="Li X."/>
        </authorList>
    </citation>
    <scope>NUCLEOTIDE SEQUENCE [LARGE SCALE GENOMIC DNA]</scope>
    <source>
        <strain evidence="5 6">XJ11</strain>
    </source>
</reference>
<evidence type="ECO:0000313" key="6">
    <source>
        <dbReference type="Proteomes" id="UP000514716"/>
    </source>
</evidence>
<proteinExistence type="inferred from homology"/>
<protein>
    <submittedName>
        <fullName evidence="5">Glycosyltransferase</fullName>
    </submittedName>
</protein>
<dbReference type="RefSeq" id="WP_182091700.1">
    <property type="nucleotide sequence ID" value="NZ_CP059540.1"/>
</dbReference>
<accession>A0A7D7RDT0</accession>
<dbReference type="Gene3D" id="3.90.550.10">
    <property type="entry name" value="Spore Coat Polysaccharide Biosynthesis Protein SpsA, Chain A"/>
    <property type="match status" value="1"/>
</dbReference>
<dbReference type="GO" id="GO:0016757">
    <property type="term" value="F:glycosyltransferase activity"/>
    <property type="evidence" value="ECO:0007669"/>
    <property type="project" value="UniProtKB-KW"/>
</dbReference>
<name>A0A7D7RDT0_PLAMR</name>
<sequence length="264" mass="30798">MPKVSVIMGVYNTNDEKMLKQAIDSILNQTFEDLEFIIRDDGSTDNTFEIVERLTSEDQRVKLLKNTKNIGLAATLNKCLENAQGKYIARMDADDICSLERIEKQVSFLDNNKEYSLVGSNATLFDGESEIKTRKMPEFPKKESFLFNSPYIHPTIMMDSEVYKILGGYRESKETLRCEDYDLFFRLYTLGYKGYNIQENLFKFREDNNAFKRRKFKYRIDEMKVRHKGFKSLKLYPKAAPYLVKPLIVGILPIKVLKLIKNAK</sequence>
<dbReference type="Proteomes" id="UP000514716">
    <property type="component" value="Chromosome"/>
</dbReference>
<dbReference type="InterPro" id="IPR050834">
    <property type="entry name" value="Glycosyltransf_2"/>
</dbReference>
<dbReference type="InterPro" id="IPR001173">
    <property type="entry name" value="Glyco_trans_2-like"/>
</dbReference>
<evidence type="ECO:0000256" key="2">
    <source>
        <dbReference type="ARBA" id="ARBA00022676"/>
    </source>
</evidence>
<evidence type="ECO:0000256" key="3">
    <source>
        <dbReference type="ARBA" id="ARBA00022679"/>
    </source>
</evidence>
<comment type="similarity">
    <text evidence="1">Belongs to the glycosyltransferase 2 family.</text>
</comment>
<dbReference type="PANTHER" id="PTHR43685:SF5">
    <property type="entry name" value="GLYCOSYLTRANSFERASE EPSE-RELATED"/>
    <property type="match status" value="1"/>
</dbReference>
<evidence type="ECO:0000259" key="4">
    <source>
        <dbReference type="Pfam" id="PF00535"/>
    </source>
</evidence>